<dbReference type="Proteomes" id="UP001431221">
    <property type="component" value="Unassembled WGS sequence"/>
</dbReference>
<dbReference type="Gene3D" id="3.60.15.10">
    <property type="entry name" value="Ribonuclease Z/Hydroxyacylglutathione hydrolase-like"/>
    <property type="match status" value="1"/>
</dbReference>
<reference evidence="4" key="1">
    <citation type="submission" date="2022-04" db="EMBL/GenBank/DDBJ databases">
        <title>Roseibium sp. CAU 1639 isolated from mud.</title>
        <authorList>
            <person name="Kim W."/>
        </authorList>
    </citation>
    <scope>NUCLEOTIDE SEQUENCE</scope>
    <source>
        <strain evidence="4">CAU 1639</strain>
    </source>
</reference>
<dbReference type="Pfam" id="PF00753">
    <property type="entry name" value="Lactamase_B"/>
    <property type="match status" value="1"/>
</dbReference>
<sequence length="454" mass="49932">MSVKLTFLGGVGTVTGSKYLLEAEGLKILVDCGLFQGYKQLRLRNWGPLPVDPKSIDAVILTHAHLDHSGYVPLLVRNGFKGPVISTEATRDLCAILLPDSGFLQEKDADFANRHGFSKHHPALPLYTRKDAELSLERFRPVGFGAQKKLFDKVDVRFRGAGHILGASTVELDWNGRKIVFSGDLGRYGDGMMLDPEPVRHADYLLVESTYGNRLHEQEDPEDVLAKVITETAGRGGTIVIPAFAVGRAQLLLFHIQRLKDAGRIPDLPVFLDSPMAVSASEVYRGHLGEHRLTAEECNWSGNAARYVQDVEESKDLDRNRMPKVIVSASGMATGGRVLHHLKHYATDHRNTILFAGYQAGGTRGAALVAGATSVKIHGSQIPVRAQVGSLQMLSAHADADEIMRWLGNFQAPPKLTFVTHGEPDAADALRHRIESDLHWSCHVPDYREEIELA</sequence>
<gene>
    <name evidence="4" type="ORF">M0H32_06495</name>
</gene>
<dbReference type="SUPFAM" id="SSF56281">
    <property type="entry name" value="Metallo-hydrolase/oxidoreductase"/>
    <property type="match status" value="1"/>
</dbReference>
<accession>A0ABT0GR89</accession>
<dbReference type="InterPro" id="IPR050698">
    <property type="entry name" value="MBL"/>
</dbReference>
<evidence type="ECO:0000313" key="5">
    <source>
        <dbReference type="Proteomes" id="UP001431221"/>
    </source>
</evidence>
<dbReference type="Pfam" id="PF10996">
    <property type="entry name" value="Beta-Casp"/>
    <property type="match status" value="1"/>
</dbReference>
<keyword evidence="1" id="KW-0378">Hydrolase</keyword>
<comment type="caution">
    <text evidence="4">The sequence shown here is derived from an EMBL/GenBank/DDBJ whole genome shotgun (WGS) entry which is preliminary data.</text>
</comment>
<evidence type="ECO:0000256" key="1">
    <source>
        <dbReference type="ARBA" id="ARBA00022801"/>
    </source>
</evidence>
<proteinExistence type="predicted"/>
<feature type="domain" description="Beta-Casp" evidence="3">
    <location>
        <begin position="249"/>
        <end position="368"/>
    </location>
</feature>
<dbReference type="InterPro" id="IPR001279">
    <property type="entry name" value="Metallo-B-lactamas"/>
</dbReference>
<dbReference type="InterPro" id="IPR022712">
    <property type="entry name" value="Beta_Casp"/>
</dbReference>
<dbReference type="RefSeq" id="WP_248152353.1">
    <property type="nucleotide sequence ID" value="NZ_JALNMJ010000003.1"/>
</dbReference>
<organism evidence="4 5">
    <name type="scientific">Roseibium sediminicola</name>
    <dbReference type="NCBI Taxonomy" id="2933272"/>
    <lineage>
        <taxon>Bacteria</taxon>
        <taxon>Pseudomonadati</taxon>
        <taxon>Pseudomonadota</taxon>
        <taxon>Alphaproteobacteria</taxon>
        <taxon>Hyphomicrobiales</taxon>
        <taxon>Stappiaceae</taxon>
        <taxon>Roseibium</taxon>
    </lineage>
</organism>
<evidence type="ECO:0000259" key="2">
    <source>
        <dbReference type="SMART" id="SM00849"/>
    </source>
</evidence>
<dbReference type="Gene3D" id="3.40.50.10890">
    <property type="match status" value="1"/>
</dbReference>
<dbReference type="PANTHER" id="PTHR11203:SF37">
    <property type="entry name" value="INTEGRATOR COMPLEX SUBUNIT 11"/>
    <property type="match status" value="1"/>
</dbReference>
<dbReference type="InterPro" id="IPR011108">
    <property type="entry name" value="RMMBL"/>
</dbReference>
<dbReference type="SMART" id="SM00849">
    <property type="entry name" value="Lactamase_B"/>
    <property type="match status" value="1"/>
</dbReference>
<dbReference type="EMBL" id="JALNMJ010000003">
    <property type="protein sequence ID" value="MCK7611801.1"/>
    <property type="molecule type" value="Genomic_DNA"/>
</dbReference>
<keyword evidence="5" id="KW-1185">Reference proteome</keyword>
<dbReference type="CDD" id="cd16295">
    <property type="entry name" value="TTHA0252-CPSF-like_MBL-fold"/>
    <property type="match status" value="1"/>
</dbReference>
<protein>
    <submittedName>
        <fullName evidence="4">MBL fold metallo-hydrolase</fullName>
    </submittedName>
</protein>
<dbReference type="Pfam" id="PF07521">
    <property type="entry name" value="RMMBL"/>
    <property type="match status" value="1"/>
</dbReference>
<feature type="domain" description="Metallo-beta-lactamase" evidence="2">
    <location>
        <begin position="15"/>
        <end position="228"/>
    </location>
</feature>
<name>A0ABT0GR89_9HYPH</name>
<dbReference type="SMART" id="SM01027">
    <property type="entry name" value="Beta-Casp"/>
    <property type="match status" value="1"/>
</dbReference>
<dbReference type="PANTHER" id="PTHR11203">
    <property type="entry name" value="CLEAVAGE AND POLYADENYLATION SPECIFICITY FACTOR FAMILY MEMBER"/>
    <property type="match status" value="1"/>
</dbReference>
<dbReference type="InterPro" id="IPR036866">
    <property type="entry name" value="RibonucZ/Hydroxyglut_hydro"/>
</dbReference>
<evidence type="ECO:0000313" key="4">
    <source>
        <dbReference type="EMBL" id="MCK7611801.1"/>
    </source>
</evidence>
<evidence type="ECO:0000259" key="3">
    <source>
        <dbReference type="SMART" id="SM01027"/>
    </source>
</evidence>